<dbReference type="GO" id="GO:0005667">
    <property type="term" value="C:transcription regulator complex"/>
    <property type="evidence" value="ECO:0007669"/>
    <property type="project" value="TreeGrafter"/>
</dbReference>
<dbReference type="PANTHER" id="PTHR12243">
    <property type="entry name" value="MADF DOMAIN TRANSCRIPTION FACTOR"/>
    <property type="match status" value="1"/>
</dbReference>
<dbReference type="Proteomes" id="UP001201812">
    <property type="component" value="Unassembled WGS sequence"/>
</dbReference>
<organism evidence="4 5">
    <name type="scientific">Ditylenchus destructor</name>
    <dbReference type="NCBI Taxonomy" id="166010"/>
    <lineage>
        <taxon>Eukaryota</taxon>
        <taxon>Metazoa</taxon>
        <taxon>Ecdysozoa</taxon>
        <taxon>Nematoda</taxon>
        <taxon>Chromadorea</taxon>
        <taxon>Rhabditida</taxon>
        <taxon>Tylenchina</taxon>
        <taxon>Tylenchomorpha</taxon>
        <taxon>Sphaerularioidea</taxon>
        <taxon>Anguinidae</taxon>
        <taxon>Anguininae</taxon>
        <taxon>Ditylenchus</taxon>
    </lineage>
</organism>
<name>A0AAD4N979_9BILA</name>
<dbReference type="GO" id="GO:0005634">
    <property type="term" value="C:nucleus"/>
    <property type="evidence" value="ECO:0007669"/>
    <property type="project" value="TreeGrafter"/>
</dbReference>
<sequence>MLMSNQKRTKRFSAVLWHSLALLLSSYTESENSMTPGSAIVDSEVSPGEHSYKMNANESHFSSSRKSTCALYSDELRLAIIEEVFKRPLLWDNVNREPASMAQRKESFEDIADALKSLDSSLTGGAVEKQWKNLKDTYNKVKKKLVLNENGPNSTPKWRFYHSMLFIDQGNVHATIHSDREAANFTPDSNVDGKKRQDCTDGTNNNEMFIPNKMVRIEHYQEDQHRNSVDEGWSSDEEYGGFDWRHDNL</sequence>
<protein>
    <submittedName>
        <fullName evidence="4">Alcohol dehydrogenase transcription factor myb/SANT-like domain-containing protein</fullName>
    </submittedName>
</protein>
<dbReference type="PANTHER" id="PTHR12243:SF67">
    <property type="entry name" value="COREPRESSOR OF PANGOLIN, ISOFORM A-RELATED"/>
    <property type="match status" value="1"/>
</dbReference>
<dbReference type="EMBL" id="JAKKPZ010000008">
    <property type="protein sequence ID" value="KAI1718079.1"/>
    <property type="molecule type" value="Genomic_DNA"/>
</dbReference>
<feature type="region of interest" description="Disordered" evidence="1">
    <location>
        <begin position="183"/>
        <end position="207"/>
    </location>
</feature>
<evidence type="ECO:0000259" key="3">
    <source>
        <dbReference type="PROSITE" id="PS51029"/>
    </source>
</evidence>
<dbReference type="AlphaFoldDB" id="A0AAD4N979"/>
<evidence type="ECO:0000256" key="1">
    <source>
        <dbReference type="SAM" id="MobiDB-lite"/>
    </source>
</evidence>
<dbReference type="InterPro" id="IPR039353">
    <property type="entry name" value="TF_Adf1"/>
</dbReference>
<accession>A0AAD4N979</accession>
<dbReference type="PROSITE" id="PS51029">
    <property type="entry name" value="MADF"/>
    <property type="match status" value="1"/>
</dbReference>
<feature type="domain" description="MADF" evidence="3">
    <location>
        <begin position="79"/>
        <end position="172"/>
    </location>
</feature>
<gene>
    <name evidence="4" type="ORF">DdX_06493</name>
</gene>
<dbReference type="InterPro" id="IPR006578">
    <property type="entry name" value="MADF-dom"/>
</dbReference>
<evidence type="ECO:0000256" key="2">
    <source>
        <dbReference type="SAM" id="SignalP"/>
    </source>
</evidence>
<reference evidence="4" key="1">
    <citation type="submission" date="2022-01" db="EMBL/GenBank/DDBJ databases">
        <title>Genome Sequence Resource for Two Populations of Ditylenchus destructor, the Migratory Endoparasitic Phytonematode.</title>
        <authorList>
            <person name="Zhang H."/>
            <person name="Lin R."/>
            <person name="Xie B."/>
        </authorList>
    </citation>
    <scope>NUCLEOTIDE SEQUENCE</scope>
    <source>
        <strain evidence="4">BazhouSP</strain>
    </source>
</reference>
<keyword evidence="2" id="KW-0732">Signal</keyword>
<proteinExistence type="predicted"/>
<feature type="signal peptide" evidence="2">
    <location>
        <begin position="1"/>
        <end position="30"/>
    </location>
</feature>
<feature type="chain" id="PRO_5041967430" evidence="2">
    <location>
        <begin position="31"/>
        <end position="249"/>
    </location>
</feature>
<comment type="caution">
    <text evidence="4">The sequence shown here is derived from an EMBL/GenBank/DDBJ whole genome shotgun (WGS) entry which is preliminary data.</text>
</comment>
<dbReference type="Pfam" id="PF10545">
    <property type="entry name" value="MADF_DNA_bdg"/>
    <property type="match status" value="1"/>
</dbReference>
<evidence type="ECO:0000313" key="5">
    <source>
        <dbReference type="Proteomes" id="UP001201812"/>
    </source>
</evidence>
<evidence type="ECO:0000313" key="4">
    <source>
        <dbReference type="EMBL" id="KAI1718079.1"/>
    </source>
</evidence>
<dbReference type="SMART" id="SM00595">
    <property type="entry name" value="MADF"/>
    <property type="match status" value="1"/>
</dbReference>
<keyword evidence="5" id="KW-1185">Reference proteome</keyword>
<dbReference type="GO" id="GO:0006357">
    <property type="term" value="P:regulation of transcription by RNA polymerase II"/>
    <property type="evidence" value="ECO:0007669"/>
    <property type="project" value="TreeGrafter"/>
</dbReference>